<keyword evidence="2" id="KW-1185">Reference proteome</keyword>
<reference evidence="1 2" key="1">
    <citation type="submission" date="2017-11" db="EMBL/GenBank/DDBJ databases">
        <title>Rhodohalobacter 15182 sp. nov., isolated from a salt lake.</title>
        <authorList>
            <person name="Han S."/>
        </authorList>
    </citation>
    <scope>NUCLEOTIDE SEQUENCE [LARGE SCALE GENOMIC DNA]</scope>
    <source>
        <strain evidence="1 2">15182</strain>
    </source>
</reference>
<dbReference type="RefSeq" id="WP_133120203.1">
    <property type="nucleotide sequence ID" value="NZ_PISP01000002.1"/>
</dbReference>
<dbReference type="AlphaFoldDB" id="A0A2N0VH25"/>
<evidence type="ECO:0008006" key="3">
    <source>
        <dbReference type="Google" id="ProtNLM"/>
    </source>
</evidence>
<proteinExistence type="predicted"/>
<protein>
    <recommendedName>
        <fullName evidence="3">Type 4 fimbrial biogenesis protein PilX N-terminal domain-containing protein</fullName>
    </recommendedName>
</protein>
<accession>A0A2N0VH25</accession>
<dbReference type="Proteomes" id="UP000233398">
    <property type="component" value="Unassembled WGS sequence"/>
</dbReference>
<evidence type="ECO:0000313" key="1">
    <source>
        <dbReference type="EMBL" id="PKD43502.1"/>
    </source>
</evidence>
<evidence type="ECO:0000313" key="2">
    <source>
        <dbReference type="Proteomes" id="UP000233398"/>
    </source>
</evidence>
<dbReference type="EMBL" id="PISP01000002">
    <property type="protein sequence ID" value="PKD43502.1"/>
    <property type="molecule type" value="Genomic_DNA"/>
</dbReference>
<name>A0A2N0VH25_9BACT</name>
<gene>
    <name evidence="1" type="ORF">CWD77_07995</name>
</gene>
<dbReference type="OrthoDB" id="1524932at2"/>
<organism evidence="1 2">
    <name type="scientific">Rhodohalobacter barkolensis</name>
    <dbReference type="NCBI Taxonomy" id="2053187"/>
    <lineage>
        <taxon>Bacteria</taxon>
        <taxon>Pseudomonadati</taxon>
        <taxon>Balneolota</taxon>
        <taxon>Balneolia</taxon>
        <taxon>Balneolales</taxon>
        <taxon>Balneolaceae</taxon>
        <taxon>Rhodohalobacter</taxon>
    </lineage>
</organism>
<sequence length="192" mass="21288">MNLGLVTSFIIAALLMLSIVSMNLRMSQSTQDISLHTMSQSHVSAISDLIQYDFPKIGYNVSGPISNPIAFADEDEIQFQANLDNDAGESIEAVTWRLEDDVLAGSNNTDHRSLVRITGGDTQEINVGVTRFEIRYYSFGDPNPLTTPVANTADINRIEVILEVQPREGTGRNNQYTTSSWHRVFTPPNLNL</sequence>
<comment type="caution">
    <text evidence="1">The sequence shown here is derived from an EMBL/GenBank/DDBJ whole genome shotgun (WGS) entry which is preliminary data.</text>
</comment>